<dbReference type="InterPro" id="IPR053000">
    <property type="entry name" value="WSS1-like_metalloprotease"/>
</dbReference>
<gene>
    <name evidence="8" type="ORF">SI8410_09013616</name>
</gene>
<evidence type="ECO:0000256" key="5">
    <source>
        <dbReference type="SAM" id="MobiDB-lite"/>
    </source>
</evidence>
<dbReference type="PROSITE" id="PS51397">
    <property type="entry name" value="WLM"/>
    <property type="match status" value="1"/>
</dbReference>
<feature type="domain" description="WLM" evidence="7">
    <location>
        <begin position="1"/>
        <end position="203"/>
    </location>
</feature>
<dbReference type="AlphaFoldDB" id="A0A7I8L0U8"/>
<dbReference type="Gene3D" id="2.30.30.380">
    <property type="entry name" value="Zn-finger domain of Sec23/24"/>
    <property type="match status" value="1"/>
</dbReference>
<keyword evidence="2 4" id="KW-0863">Zinc-finger</keyword>
<keyword evidence="1" id="KW-0479">Metal-binding</keyword>
<dbReference type="GO" id="GO:0005634">
    <property type="term" value="C:nucleus"/>
    <property type="evidence" value="ECO:0007669"/>
    <property type="project" value="TreeGrafter"/>
</dbReference>
<dbReference type="Proteomes" id="UP000663760">
    <property type="component" value="Chromosome 9"/>
</dbReference>
<keyword evidence="9" id="KW-1185">Reference proteome</keyword>
<protein>
    <submittedName>
        <fullName evidence="8">Uncharacterized protein</fullName>
    </submittedName>
</protein>
<dbReference type="PANTHER" id="PTHR46622:SF1">
    <property type="entry name" value="DNA-DEPENDENT METALLOPROTEASE WSS1"/>
    <property type="match status" value="1"/>
</dbReference>
<feature type="region of interest" description="Disordered" evidence="5">
    <location>
        <begin position="242"/>
        <end position="264"/>
    </location>
</feature>
<dbReference type="GO" id="GO:0008237">
    <property type="term" value="F:metallopeptidase activity"/>
    <property type="evidence" value="ECO:0007669"/>
    <property type="project" value="TreeGrafter"/>
</dbReference>
<dbReference type="Pfam" id="PF08325">
    <property type="entry name" value="WLM"/>
    <property type="match status" value="1"/>
</dbReference>
<sequence length="387" mass="42643">MEMADLHKVWEIKALKRPRGDEARRILENVAKQVQPIMRRRKWRVKVLSEFCPANSSLLGLNVGRGVHVKLRLRRPRGDLDFFSYEEVLDTMLHELCHIEHGPHNALFYKLWDDIRKECEELITKGIIVTGQGFDVPGRRLGGVSRQPPLSSLGKTALVAAEKRKLIASLLPSGPKRLGGDSSIMASLTPVQAAAMAAERRILDDLWCASESCVHSSVVDVSDDDVDNQFFKRSLETLNRSLTSGKDTSSATSQGQVDAHGELYSNERGGKRIRSACSSIDSGCSMAGDHLSPSTSGSVSIYNSVDNRDYGTIWECSVCTLFNKPLALACDACGSERPKDTGGISKTWSCRFCTLDNNMKLEKCSACGEWRYSRGAPTSTRAPNFGT</sequence>
<evidence type="ECO:0000256" key="2">
    <source>
        <dbReference type="ARBA" id="ARBA00022771"/>
    </source>
</evidence>
<dbReference type="SUPFAM" id="SSF90209">
    <property type="entry name" value="Ran binding protein zinc finger-like"/>
    <property type="match status" value="1"/>
</dbReference>
<evidence type="ECO:0000256" key="3">
    <source>
        <dbReference type="ARBA" id="ARBA00022833"/>
    </source>
</evidence>
<dbReference type="PROSITE" id="PS01358">
    <property type="entry name" value="ZF_RANBP2_1"/>
    <property type="match status" value="2"/>
</dbReference>
<proteinExistence type="predicted"/>
<dbReference type="GO" id="GO:0006281">
    <property type="term" value="P:DNA repair"/>
    <property type="evidence" value="ECO:0007669"/>
    <property type="project" value="TreeGrafter"/>
</dbReference>
<evidence type="ECO:0000256" key="1">
    <source>
        <dbReference type="ARBA" id="ARBA00022723"/>
    </source>
</evidence>
<dbReference type="InterPro" id="IPR013536">
    <property type="entry name" value="WLM_dom"/>
</dbReference>
<dbReference type="EMBL" id="LR746272">
    <property type="protein sequence ID" value="CAA7402938.1"/>
    <property type="molecule type" value="Genomic_DNA"/>
</dbReference>
<evidence type="ECO:0000313" key="9">
    <source>
        <dbReference type="Proteomes" id="UP000663760"/>
    </source>
</evidence>
<dbReference type="PANTHER" id="PTHR46622">
    <property type="entry name" value="DNA-DEPENDENT METALLOPROTEASE WSS1"/>
    <property type="match status" value="1"/>
</dbReference>
<dbReference type="PROSITE" id="PS50199">
    <property type="entry name" value="ZF_RANBP2_2"/>
    <property type="match status" value="2"/>
</dbReference>
<feature type="domain" description="RanBP2-type" evidence="6">
    <location>
        <begin position="309"/>
        <end position="339"/>
    </location>
</feature>
<organism evidence="8 9">
    <name type="scientific">Spirodela intermedia</name>
    <name type="common">Intermediate duckweed</name>
    <dbReference type="NCBI Taxonomy" id="51605"/>
    <lineage>
        <taxon>Eukaryota</taxon>
        <taxon>Viridiplantae</taxon>
        <taxon>Streptophyta</taxon>
        <taxon>Embryophyta</taxon>
        <taxon>Tracheophyta</taxon>
        <taxon>Spermatophyta</taxon>
        <taxon>Magnoliopsida</taxon>
        <taxon>Liliopsida</taxon>
        <taxon>Araceae</taxon>
        <taxon>Lemnoideae</taxon>
        <taxon>Spirodela</taxon>
    </lineage>
</organism>
<dbReference type="InterPro" id="IPR001876">
    <property type="entry name" value="Znf_RanBP2"/>
</dbReference>
<dbReference type="Pfam" id="PF00641">
    <property type="entry name" value="Zn_ribbon_RanBP"/>
    <property type="match status" value="1"/>
</dbReference>
<feature type="domain" description="RanBP2-type" evidence="6">
    <location>
        <begin position="340"/>
        <end position="373"/>
    </location>
</feature>
<dbReference type="InterPro" id="IPR036443">
    <property type="entry name" value="Znf_RanBP2_sf"/>
</dbReference>
<reference evidence="8" key="1">
    <citation type="submission" date="2020-02" db="EMBL/GenBank/DDBJ databases">
        <authorList>
            <person name="Scholz U."/>
            <person name="Mascher M."/>
            <person name="Fiebig A."/>
        </authorList>
    </citation>
    <scope>NUCLEOTIDE SEQUENCE</scope>
</reference>
<dbReference type="SMART" id="SM00547">
    <property type="entry name" value="ZnF_RBZ"/>
    <property type="match status" value="2"/>
</dbReference>
<keyword evidence="3" id="KW-0862">Zinc</keyword>
<evidence type="ECO:0000259" key="6">
    <source>
        <dbReference type="PROSITE" id="PS50199"/>
    </source>
</evidence>
<name>A0A7I8L0U8_SPIIN</name>
<evidence type="ECO:0000259" key="7">
    <source>
        <dbReference type="PROSITE" id="PS51397"/>
    </source>
</evidence>
<dbReference type="GO" id="GO:0008270">
    <property type="term" value="F:zinc ion binding"/>
    <property type="evidence" value="ECO:0007669"/>
    <property type="project" value="UniProtKB-KW"/>
</dbReference>
<accession>A0A7I8L0U8</accession>
<evidence type="ECO:0000313" key="8">
    <source>
        <dbReference type="EMBL" id="CAA7402938.1"/>
    </source>
</evidence>
<feature type="compositionally biased region" description="Polar residues" evidence="5">
    <location>
        <begin position="242"/>
        <end position="256"/>
    </location>
</feature>
<evidence type="ECO:0000256" key="4">
    <source>
        <dbReference type="PROSITE-ProRule" id="PRU00322"/>
    </source>
</evidence>
<dbReference type="OrthoDB" id="261960at2759"/>